<sequence>MAVVATANAQSLRVWTGVRGGQNNYECTGDNSILVAGDLGKCFDGPTIACWQLVQQGPATLSLFAGSRCSGQELFDPLGSPIGRPQSQFKTYHSYRFNRLGKRQENSTEDLQIVQRPTEDRQIVEKRQQAQDPSGQRITFNGQVYTLGQFLRHGPAAFASISELIISSISLRIASGDTNGAVAIPGGHELDFTVWDPAPQQGAPVPNLVLQQMWRLAAVYANAIGIWNWQLGVADVNGNTLGVLEAEG</sequence>
<dbReference type="RefSeq" id="XP_033652953.1">
    <property type="nucleotide sequence ID" value="XM_033798586.1"/>
</dbReference>
<dbReference type="EMBL" id="ML986497">
    <property type="protein sequence ID" value="KAF2275414.1"/>
    <property type="molecule type" value="Genomic_DNA"/>
</dbReference>
<accession>A0A6A6JGU0</accession>
<protein>
    <submittedName>
        <fullName evidence="1">Uncharacterized protein</fullName>
    </submittedName>
</protein>
<name>A0A6A6JGU0_WESOR</name>
<evidence type="ECO:0000313" key="1">
    <source>
        <dbReference type="EMBL" id="KAF2275414.1"/>
    </source>
</evidence>
<organism evidence="1 2">
    <name type="scientific">Westerdykella ornata</name>
    <dbReference type="NCBI Taxonomy" id="318751"/>
    <lineage>
        <taxon>Eukaryota</taxon>
        <taxon>Fungi</taxon>
        <taxon>Dikarya</taxon>
        <taxon>Ascomycota</taxon>
        <taxon>Pezizomycotina</taxon>
        <taxon>Dothideomycetes</taxon>
        <taxon>Pleosporomycetidae</taxon>
        <taxon>Pleosporales</taxon>
        <taxon>Sporormiaceae</taxon>
        <taxon>Westerdykella</taxon>
    </lineage>
</organism>
<evidence type="ECO:0000313" key="2">
    <source>
        <dbReference type="Proteomes" id="UP000800097"/>
    </source>
</evidence>
<dbReference type="OrthoDB" id="10439378at2759"/>
<dbReference type="GeneID" id="54551761"/>
<reference evidence="1" key="1">
    <citation type="journal article" date="2020" name="Stud. Mycol.">
        <title>101 Dothideomycetes genomes: a test case for predicting lifestyles and emergence of pathogens.</title>
        <authorList>
            <person name="Haridas S."/>
            <person name="Albert R."/>
            <person name="Binder M."/>
            <person name="Bloem J."/>
            <person name="Labutti K."/>
            <person name="Salamov A."/>
            <person name="Andreopoulos B."/>
            <person name="Baker S."/>
            <person name="Barry K."/>
            <person name="Bills G."/>
            <person name="Bluhm B."/>
            <person name="Cannon C."/>
            <person name="Castanera R."/>
            <person name="Culley D."/>
            <person name="Daum C."/>
            <person name="Ezra D."/>
            <person name="Gonzalez J."/>
            <person name="Henrissat B."/>
            <person name="Kuo A."/>
            <person name="Liang C."/>
            <person name="Lipzen A."/>
            <person name="Lutzoni F."/>
            <person name="Magnuson J."/>
            <person name="Mondo S."/>
            <person name="Nolan M."/>
            <person name="Ohm R."/>
            <person name="Pangilinan J."/>
            <person name="Park H.-J."/>
            <person name="Ramirez L."/>
            <person name="Alfaro M."/>
            <person name="Sun H."/>
            <person name="Tritt A."/>
            <person name="Yoshinaga Y."/>
            <person name="Zwiers L.-H."/>
            <person name="Turgeon B."/>
            <person name="Goodwin S."/>
            <person name="Spatafora J."/>
            <person name="Crous P."/>
            <person name="Grigoriev I."/>
        </authorList>
    </citation>
    <scope>NUCLEOTIDE SEQUENCE</scope>
    <source>
        <strain evidence="1">CBS 379.55</strain>
    </source>
</reference>
<dbReference type="AlphaFoldDB" id="A0A6A6JGU0"/>
<proteinExistence type="predicted"/>
<keyword evidence="2" id="KW-1185">Reference proteome</keyword>
<gene>
    <name evidence="1" type="ORF">EI97DRAFT_434257</name>
</gene>
<dbReference type="Proteomes" id="UP000800097">
    <property type="component" value="Unassembled WGS sequence"/>
</dbReference>